<evidence type="ECO:0000313" key="3">
    <source>
        <dbReference type="Proteomes" id="UP000008633"/>
    </source>
</evidence>
<protein>
    <submittedName>
        <fullName evidence="2">Uncharacterized protein</fullName>
    </submittedName>
</protein>
<organism evidence="2 3">
    <name type="scientific">Nitratifractor salsuginis (strain DSM 16511 / JCM 12458 / E9I37-1)</name>
    <dbReference type="NCBI Taxonomy" id="749222"/>
    <lineage>
        <taxon>Bacteria</taxon>
        <taxon>Pseudomonadati</taxon>
        <taxon>Campylobacterota</taxon>
        <taxon>Epsilonproteobacteria</taxon>
        <taxon>Campylobacterales</taxon>
        <taxon>Sulfurovaceae</taxon>
        <taxon>Nitratifractor</taxon>
    </lineage>
</organism>
<dbReference type="EMBL" id="CP002452">
    <property type="protein sequence ID" value="ADV46457.1"/>
    <property type="molecule type" value="Genomic_DNA"/>
</dbReference>
<dbReference type="RefSeq" id="WP_013554148.1">
    <property type="nucleotide sequence ID" value="NC_014935.1"/>
</dbReference>
<keyword evidence="3" id="KW-1185">Reference proteome</keyword>
<dbReference type="AlphaFoldDB" id="E6WYE5"/>
<accession>E6WYE5</accession>
<dbReference type="KEGG" id="nsa:Nitsa_1204"/>
<dbReference type="Proteomes" id="UP000008633">
    <property type="component" value="Chromosome"/>
</dbReference>
<feature type="compositionally biased region" description="Basic residues" evidence="1">
    <location>
        <begin position="132"/>
        <end position="145"/>
    </location>
</feature>
<feature type="region of interest" description="Disordered" evidence="1">
    <location>
        <begin position="127"/>
        <end position="151"/>
    </location>
</feature>
<reference evidence="3" key="2">
    <citation type="submission" date="2011-01" db="EMBL/GenBank/DDBJ databases">
        <title>The complete genome of Nitratifractor salsuginis DSM 16511.</title>
        <authorList>
            <consortium name="US DOE Joint Genome Institute (JGI-PGF)"/>
            <person name="Lucas S."/>
            <person name="Copeland A."/>
            <person name="Lapidus A."/>
            <person name="Bruce D."/>
            <person name="Goodwin L."/>
            <person name="Pitluck S."/>
            <person name="Kyrpides N."/>
            <person name="Mavromatis K."/>
            <person name="Ivanova N."/>
            <person name="Mikhailova N."/>
            <person name="Zeytun A."/>
            <person name="Detter J.C."/>
            <person name="Tapia R."/>
            <person name="Han C."/>
            <person name="Land M."/>
            <person name="Hauser L."/>
            <person name="Markowitz V."/>
            <person name="Cheng J.-F."/>
            <person name="Hugenholtz P."/>
            <person name="Woyke T."/>
            <person name="Wu D."/>
            <person name="Tindall B."/>
            <person name="Schuetze A."/>
            <person name="Brambilla E."/>
            <person name="Klenk H.-P."/>
            <person name="Eisen J.A."/>
        </authorList>
    </citation>
    <scope>NUCLEOTIDE SEQUENCE [LARGE SCALE GENOMIC DNA]</scope>
    <source>
        <strain evidence="3">DSM 16511 / JCM 12458 / E9I37-1</strain>
    </source>
</reference>
<evidence type="ECO:0000313" key="2">
    <source>
        <dbReference type="EMBL" id="ADV46457.1"/>
    </source>
</evidence>
<dbReference type="HOGENOM" id="CLU_1729469_0_0_7"/>
<dbReference type="STRING" id="749222.Nitsa_1204"/>
<name>E6WYE5_NITSE</name>
<gene>
    <name evidence="2" type="ordered locus">Nitsa_1204</name>
</gene>
<reference evidence="2 3" key="1">
    <citation type="journal article" date="2011" name="Stand. Genomic Sci.">
        <title>Complete genome sequence of Nitratifractor salsuginis type strain (E9I37-1).</title>
        <authorList>
            <person name="Anderson I."/>
            <person name="Sikorski J."/>
            <person name="Zeytun A."/>
            <person name="Nolan M."/>
            <person name="Lapidus A."/>
            <person name="Lucas S."/>
            <person name="Hammon N."/>
            <person name="Deshpande S."/>
            <person name="Cheng J.F."/>
            <person name="Tapia R."/>
            <person name="Han C."/>
            <person name="Goodwin L."/>
            <person name="Pitluck S."/>
            <person name="Liolios K."/>
            <person name="Pagani I."/>
            <person name="Ivanova N."/>
            <person name="Huntemann M."/>
            <person name="Mavromatis K."/>
            <person name="Ovchinikova G."/>
            <person name="Pati A."/>
            <person name="Chen A."/>
            <person name="Palaniappan K."/>
            <person name="Land M."/>
            <person name="Hauser L."/>
            <person name="Brambilla E.M."/>
            <person name="Ngatchou-Djao O.D."/>
            <person name="Rohde M."/>
            <person name="Tindall B.J."/>
            <person name="Goker M."/>
            <person name="Detter J.C."/>
            <person name="Woyke T."/>
            <person name="Bristow J."/>
            <person name="Eisen J.A."/>
            <person name="Markowitz V."/>
            <person name="Hugenholtz P."/>
            <person name="Klenk H.P."/>
            <person name="Kyrpides N.C."/>
        </authorList>
    </citation>
    <scope>NUCLEOTIDE SEQUENCE [LARGE SCALE GENOMIC DNA]</scope>
    <source>
        <strain evidence="3">DSM 16511 / JCM 12458 / E9I37-1</strain>
    </source>
</reference>
<proteinExistence type="predicted"/>
<evidence type="ECO:0000256" key="1">
    <source>
        <dbReference type="SAM" id="MobiDB-lite"/>
    </source>
</evidence>
<sequence length="151" mass="17946">MEIDVTEFESEIVYNARPGPQTLKIIEMLEKVDERGDEFLDVKFVNQWEEYHIEKFYPRHFRRLHQIAAAIGEECYVREAGGRVILNTDNMIGGYFRATLEHSERHNGEMTRGVYIRDIRATTRRKDLSGSRHFKRPRMRRKKWQKAGSSD</sequence>